<proteinExistence type="predicted"/>
<dbReference type="InterPro" id="IPR001375">
    <property type="entry name" value="Peptidase_S9_cat"/>
</dbReference>
<dbReference type="Pfam" id="PF20434">
    <property type="entry name" value="BD-FAE"/>
    <property type="match status" value="1"/>
</dbReference>
<evidence type="ECO:0000256" key="1">
    <source>
        <dbReference type="ARBA" id="ARBA00022801"/>
    </source>
</evidence>
<accession>A0A920C704</accession>
<dbReference type="Gene3D" id="3.40.50.1820">
    <property type="entry name" value="alpha/beta hydrolase"/>
    <property type="match status" value="1"/>
</dbReference>
<feature type="domain" description="BD-FAE-like" evidence="3">
    <location>
        <begin position="22"/>
        <end position="121"/>
    </location>
</feature>
<protein>
    <submittedName>
        <fullName evidence="4">Alpha/beta hydrolase</fullName>
    </submittedName>
</protein>
<dbReference type="SUPFAM" id="SSF53474">
    <property type="entry name" value="alpha/beta-Hydrolases"/>
    <property type="match status" value="1"/>
</dbReference>
<keyword evidence="5" id="KW-1185">Reference proteome</keyword>
<dbReference type="PANTHER" id="PTHR48081">
    <property type="entry name" value="AB HYDROLASE SUPERFAMILY PROTEIN C4A8.06C"/>
    <property type="match status" value="1"/>
</dbReference>
<gene>
    <name evidence="4" type="ORF">J43TS3_29560</name>
</gene>
<dbReference type="Pfam" id="PF00326">
    <property type="entry name" value="Peptidase_S9"/>
    <property type="match status" value="1"/>
</dbReference>
<evidence type="ECO:0000259" key="3">
    <source>
        <dbReference type="Pfam" id="PF20434"/>
    </source>
</evidence>
<keyword evidence="1 4" id="KW-0378">Hydrolase</keyword>
<dbReference type="EMBL" id="BORP01000006">
    <property type="protein sequence ID" value="GIO28345.1"/>
    <property type="molecule type" value="Genomic_DNA"/>
</dbReference>
<sequence>MVATYVYKKTNDCEIKGDLYSVENDNAPLIIYIHGGGLVWGTKEDILKEQVALYNNAGYHVFSIDYRLAPEAKLPEIVADIEDALHWVKNQELFSFDRNRIGVIGGSAGAYLALTSGTLKVKPNAIVSFYGYGNILNDWYLEPSPHYSKTTMVPEMLAKQLIQPKQISSAPIEKRYAIYIFCRQQGKWLDYVTDTASGLNKEQLKEFCPIEKVDETYPPTLLLHGDSDEDVPYEESVQFAKVLQEKHVPHQLITIKNGKHVFDTNMSHPQVKEAFENVLSFIKKYI</sequence>
<name>A0A920C704_9BACI</name>
<dbReference type="InterPro" id="IPR049492">
    <property type="entry name" value="BD-FAE-like_dom"/>
</dbReference>
<dbReference type="AlphaFoldDB" id="A0A920C704"/>
<feature type="domain" description="Peptidase S9 prolyl oligopeptidase catalytic" evidence="2">
    <location>
        <begin position="196"/>
        <end position="285"/>
    </location>
</feature>
<comment type="caution">
    <text evidence="4">The sequence shown here is derived from an EMBL/GenBank/DDBJ whole genome shotgun (WGS) entry which is preliminary data.</text>
</comment>
<evidence type="ECO:0000313" key="5">
    <source>
        <dbReference type="Proteomes" id="UP000676917"/>
    </source>
</evidence>
<dbReference type="GO" id="GO:0016787">
    <property type="term" value="F:hydrolase activity"/>
    <property type="evidence" value="ECO:0007669"/>
    <property type="project" value="UniProtKB-KW"/>
</dbReference>
<organism evidence="4 5">
    <name type="scientific">Ornithinibacillus bavariensis</name>
    <dbReference type="NCBI Taxonomy" id="545502"/>
    <lineage>
        <taxon>Bacteria</taxon>
        <taxon>Bacillati</taxon>
        <taxon>Bacillota</taxon>
        <taxon>Bacilli</taxon>
        <taxon>Bacillales</taxon>
        <taxon>Bacillaceae</taxon>
        <taxon>Ornithinibacillus</taxon>
    </lineage>
</organism>
<evidence type="ECO:0000259" key="2">
    <source>
        <dbReference type="Pfam" id="PF00326"/>
    </source>
</evidence>
<dbReference type="InterPro" id="IPR050300">
    <property type="entry name" value="GDXG_lipolytic_enzyme"/>
</dbReference>
<evidence type="ECO:0000313" key="4">
    <source>
        <dbReference type="EMBL" id="GIO28345.1"/>
    </source>
</evidence>
<dbReference type="Proteomes" id="UP000676917">
    <property type="component" value="Unassembled WGS sequence"/>
</dbReference>
<dbReference type="RefSeq" id="WP_212921790.1">
    <property type="nucleotide sequence ID" value="NZ_BORP01000006.1"/>
</dbReference>
<dbReference type="InterPro" id="IPR029058">
    <property type="entry name" value="AB_hydrolase_fold"/>
</dbReference>
<reference evidence="4" key="1">
    <citation type="submission" date="2021-03" db="EMBL/GenBank/DDBJ databases">
        <title>Antimicrobial resistance genes in bacteria isolated from Japanese honey, and their potential for conferring macrolide and lincosamide resistance in the American foulbrood pathogen Paenibacillus larvae.</title>
        <authorList>
            <person name="Okamoto M."/>
            <person name="Kumagai M."/>
            <person name="Kanamori H."/>
            <person name="Takamatsu D."/>
        </authorList>
    </citation>
    <scope>NUCLEOTIDE SEQUENCE</scope>
    <source>
        <strain evidence="4">J43TS3</strain>
    </source>
</reference>